<feature type="chain" id="PRO_5013156883" description="3-keto-disaccharide hydrolase domain-containing protein" evidence="1">
    <location>
        <begin position="19"/>
        <end position="106"/>
    </location>
</feature>
<keyword evidence="1" id="KW-0732">Signal</keyword>
<dbReference type="KEGG" id="smon:AWR27_00760"/>
<dbReference type="RefSeq" id="WP_077129433.1">
    <property type="nucleotide sequence ID" value="NZ_CP014263.1"/>
</dbReference>
<name>A0A1P9WRL4_9BACT</name>
<dbReference type="Proteomes" id="UP000187941">
    <property type="component" value="Chromosome"/>
</dbReference>
<reference evidence="2 3" key="1">
    <citation type="submission" date="2016-01" db="EMBL/GenBank/DDBJ databases">
        <authorList>
            <person name="Oliw E.H."/>
        </authorList>
    </citation>
    <scope>NUCLEOTIDE SEQUENCE [LARGE SCALE GENOMIC DNA]</scope>
    <source>
        <strain evidence="2 3">DY10</strain>
    </source>
</reference>
<dbReference type="Gene3D" id="2.60.120.560">
    <property type="entry name" value="Exo-inulinase, domain 1"/>
    <property type="match status" value="2"/>
</dbReference>
<dbReference type="OrthoDB" id="9806233at2"/>
<dbReference type="AlphaFoldDB" id="A0A1P9WRL4"/>
<proteinExistence type="predicted"/>
<evidence type="ECO:0000313" key="3">
    <source>
        <dbReference type="Proteomes" id="UP000187941"/>
    </source>
</evidence>
<organism evidence="2 3">
    <name type="scientific">Spirosoma montaniterrae</name>
    <dbReference type="NCBI Taxonomy" id="1178516"/>
    <lineage>
        <taxon>Bacteria</taxon>
        <taxon>Pseudomonadati</taxon>
        <taxon>Bacteroidota</taxon>
        <taxon>Cytophagia</taxon>
        <taxon>Cytophagales</taxon>
        <taxon>Cytophagaceae</taxon>
        <taxon>Spirosoma</taxon>
    </lineage>
</organism>
<dbReference type="EMBL" id="CP014263">
    <property type="protein sequence ID" value="AQG78008.1"/>
    <property type="molecule type" value="Genomic_DNA"/>
</dbReference>
<gene>
    <name evidence="2" type="ORF">AWR27_00760</name>
</gene>
<sequence>MRLLLITLLVQMTYVGLAQPVNTLSALERQEGWQLLFDGKTTAGWRGAYANTFPRQGWQVVDGELRGEHSKFNNYAGFATIAEGHILLQDHGHNVAFRNLKIKPLP</sequence>
<dbReference type="STRING" id="1178516.AWR27_00760"/>
<evidence type="ECO:0008006" key="4">
    <source>
        <dbReference type="Google" id="ProtNLM"/>
    </source>
</evidence>
<protein>
    <recommendedName>
        <fullName evidence="4">3-keto-disaccharide hydrolase domain-containing protein</fullName>
    </recommendedName>
</protein>
<accession>A0A1P9WRL4</accession>
<feature type="signal peptide" evidence="1">
    <location>
        <begin position="1"/>
        <end position="18"/>
    </location>
</feature>
<keyword evidence="3" id="KW-1185">Reference proteome</keyword>
<evidence type="ECO:0000313" key="2">
    <source>
        <dbReference type="EMBL" id="AQG78008.1"/>
    </source>
</evidence>
<evidence type="ECO:0000256" key="1">
    <source>
        <dbReference type="SAM" id="SignalP"/>
    </source>
</evidence>